<reference evidence="1 2" key="1">
    <citation type="submission" date="2021-01" db="EMBL/GenBank/DDBJ databases">
        <title>Genomic Encyclopedia of Type Strains, Phase IV (KMG-IV): sequencing the most valuable type-strain genomes for metagenomic binning, comparative biology and taxonomic classification.</title>
        <authorList>
            <person name="Goeker M."/>
        </authorList>
    </citation>
    <scope>NUCLEOTIDE SEQUENCE [LARGE SCALE GENOMIC DNA]</scope>
    <source>
        <strain evidence="1 2">DSM 24436</strain>
    </source>
</reference>
<name>A0ABS2MMV5_9FIRM</name>
<organism evidence="1 2">
    <name type="scientific">Fusibacter tunisiensis</name>
    <dbReference type="NCBI Taxonomy" id="1008308"/>
    <lineage>
        <taxon>Bacteria</taxon>
        <taxon>Bacillati</taxon>
        <taxon>Bacillota</taxon>
        <taxon>Clostridia</taxon>
        <taxon>Eubacteriales</taxon>
        <taxon>Eubacteriales Family XII. Incertae Sedis</taxon>
        <taxon>Fusibacter</taxon>
    </lineage>
</organism>
<evidence type="ECO:0000313" key="2">
    <source>
        <dbReference type="Proteomes" id="UP000767854"/>
    </source>
</evidence>
<sequence length="299" mass="34738">MNLIEFESIYTDVLAYALQERFKKDLELAKSTFLIKDDQSDFLGFTEWFVFHYPLKSSGKTIVQQMASEREDALLSALSHSYRSIFELKAENDKLYALDIFTGMHFQLQSAKLDPEMLYGLRLVENDGFYEVVGDELTFEKAHKSLIKRHVLDQFNKLNTLESPMSFESFIGTNAHILYKLYDVLDAVYEENMHDDIYELHQASFALKVSVDEWLDVLSESDLTIIPDEDDALIFRLYSQESLISELEFEEHKFNLLCNNESQLTYLIQLINTIADDKAIFLSQSKYLIEDLLEGGFDN</sequence>
<protein>
    <submittedName>
        <fullName evidence="1">Uncharacterized protein</fullName>
    </submittedName>
</protein>
<comment type="caution">
    <text evidence="1">The sequence shown here is derived from an EMBL/GenBank/DDBJ whole genome shotgun (WGS) entry which is preliminary data.</text>
</comment>
<keyword evidence="2" id="KW-1185">Reference proteome</keyword>
<dbReference type="Proteomes" id="UP000767854">
    <property type="component" value="Unassembled WGS sequence"/>
</dbReference>
<proteinExistence type="predicted"/>
<gene>
    <name evidence="1" type="ORF">JOC49_000238</name>
</gene>
<dbReference type="InterPro" id="IPR058292">
    <property type="entry name" value="DUF7986"/>
</dbReference>
<accession>A0ABS2MMV5</accession>
<dbReference type="EMBL" id="JAFBDT010000001">
    <property type="protein sequence ID" value="MBM7560729.1"/>
    <property type="molecule type" value="Genomic_DNA"/>
</dbReference>
<dbReference type="Pfam" id="PF25948">
    <property type="entry name" value="DUF7986"/>
    <property type="match status" value="1"/>
</dbReference>
<dbReference type="RefSeq" id="WP_204661351.1">
    <property type="nucleotide sequence ID" value="NZ_JAFBDT010000001.1"/>
</dbReference>
<evidence type="ECO:0000313" key="1">
    <source>
        <dbReference type="EMBL" id="MBM7560729.1"/>
    </source>
</evidence>